<dbReference type="AlphaFoldDB" id="R7W4K5"/>
<evidence type="ECO:0000313" key="2">
    <source>
        <dbReference type="EnsemblPlants" id="EMT01916"/>
    </source>
</evidence>
<reference evidence="2" key="1">
    <citation type="submission" date="2015-06" db="UniProtKB">
        <authorList>
            <consortium name="EnsemblPlants"/>
        </authorList>
    </citation>
    <scope>IDENTIFICATION</scope>
</reference>
<accession>R7W4K5</accession>
<feature type="domain" description="DUF6598" evidence="1">
    <location>
        <begin position="154"/>
        <end position="344"/>
    </location>
</feature>
<protein>
    <recommendedName>
        <fullName evidence="1">DUF6598 domain-containing protein</fullName>
    </recommendedName>
</protein>
<dbReference type="InterPro" id="IPR046533">
    <property type="entry name" value="DUF6598"/>
</dbReference>
<sequence>MLLEIFGSGLRLTRINDRVLRLLFGDRSAYASFVMASNIAVKGGNNWGRPNWLCALPCASNYFCTSIYATKGKQFAITKGMDRSEMKGRTKQVFVSHASYPVSEANILKKTTHRDGSIYKINYGFLKLWHLTQRDETQLEPMMFSNPTNCFPDRDRCMVHDATGLQGSLIEMTGPKRGITMVAPVLVEFDMRIKKGKQEDDLQLIDGAMEYHDLVTPEYPFTHRINDDCGAVDITLALVRWAFEATIDVVISKVQCGFDLSLSSCIPLMDGLHEIQLFRGSIGESCGLRRHVIAVKEDTLMHLKFKVGQNSCKNDLDHHFSFKAKKHGYDYQQIMLELASISVKDMTTQTQDLSQALVLSGNQFVASYVEDSQPLLDQNMPVDSEVFEVSASAFCSVPVVLVEPTANSVVATLKAKKDGRGNNMKREPFMSTFVPNKMCELISSGVRTDKGFKEVHLNTVAK</sequence>
<organism evidence="2">
    <name type="scientific">Aegilops tauschii</name>
    <name type="common">Tausch's goatgrass</name>
    <name type="synonym">Aegilops squarrosa</name>
    <dbReference type="NCBI Taxonomy" id="37682"/>
    <lineage>
        <taxon>Eukaryota</taxon>
        <taxon>Viridiplantae</taxon>
        <taxon>Streptophyta</taxon>
        <taxon>Embryophyta</taxon>
        <taxon>Tracheophyta</taxon>
        <taxon>Spermatophyta</taxon>
        <taxon>Magnoliopsida</taxon>
        <taxon>Liliopsida</taxon>
        <taxon>Poales</taxon>
        <taxon>Poaceae</taxon>
        <taxon>BOP clade</taxon>
        <taxon>Pooideae</taxon>
        <taxon>Triticodae</taxon>
        <taxon>Triticeae</taxon>
        <taxon>Triticinae</taxon>
        <taxon>Aegilops</taxon>
    </lineage>
</organism>
<proteinExistence type="predicted"/>
<name>R7W4K5_AEGTA</name>
<dbReference type="PANTHER" id="PTHR33065">
    <property type="entry name" value="OS07G0486400 PROTEIN"/>
    <property type="match status" value="1"/>
</dbReference>
<dbReference type="ExpressionAtlas" id="R7W4K5">
    <property type="expression patterns" value="baseline"/>
</dbReference>
<dbReference type="Pfam" id="PF20241">
    <property type="entry name" value="DUF6598"/>
    <property type="match status" value="1"/>
</dbReference>
<dbReference type="EnsemblPlants" id="EMT01916">
    <property type="protein sequence ID" value="EMT01916"/>
    <property type="gene ID" value="F775_17817"/>
</dbReference>
<evidence type="ECO:0000259" key="1">
    <source>
        <dbReference type="Pfam" id="PF20241"/>
    </source>
</evidence>
<dbReference type="PANTHER" id="PTHR33065:SF97">
    <property type="entry name" value="DUF6598 DOMAIN-CONTAINING PROTEIN"/>
    <property type="match status" value="1"/>
</dbReference>